<sequence length="176" mass="19336">MVQYHRQDRTELRRYNRTGGNVADETWAHLPRADLDSQVTQSWLVELALTAGDFELDRIERRDGRRVAVLRATEAVEATNLTDLNATAVVDEEGRVHSLSLTAAYEGDDRSRIHYEFELTDVGSVAVERPMWVGAALPPTTENGTTTTTVPSGDETATPTDAETTTATATTTADSR</sequence>
<dbReference type="RefSeq" id="WP_382209937.1">
    <property type="nucleotide sequence ID" value="NZ_JBHSZH010000005.1"/>
</dbReference>
<accession>A0ABD5WR18</accession>
<evidence type="ECO:0000313" key="3">
    <source>
        <dbReference type="Proteomes" id="UP001596407"/>
    </source>
</evidence>
<organism evidence="2 3">
    <name type="scientific">Halorussus caseinilyticus</name>
    <dbReference type="NCBI Taxonomy" id="3034025"/>
    <lineage>
        <taxon>Archaea</taxon>
        <taxon>Methanobacteriati</taxon>
        <taxon>Methanobacteriota</taxon>
        <taxon>Stenosarchaea group</taxon>
        <taxon>Halobacteria</taxon>
        <taxon>Halobacteriales</taxon>
        <taxon>Haladaptataceae</taxon>
        <taxon>Halorussus</taxon>
    </lineage>
</organism>
<comment type="caution">
    <text evidence="2">The sequence shown here is derived from an EMBL/GenBank/DDBJ whole genome shotgun (WGS) entry which is preliminary data.</text>
</comment>
<evidence type="ECO:0000256" key="1">
    <source>
        <dbReference type="SAM" id="MobiDB-lite"/>
    </source>
</evidence>
<proteinExistence type="predicted"/>
<reference evidence="2 3" key="1">
    <citation type="journal article" date="2019" name="Int. J. Syst. Evol. Microbiol.">
        <title>The Global Catalogue of Microorganisms (GCM) 10K type strain sequencing project: providing services to taxonomists for standard genome sequencing and annotation.</title>
        <authorList>
            <consortium name="The Broad Institute Genomics Platform"/>
            <consortium name="The Broad Institute Genome Sequencing Center for Infectious Disease"/>
            <person name="Wu L."/>
            <person name="Ma J."/>
        </authorList>
    </citation>
    <scope>NUCLEOTIDE SEQUENCE [LARGE SCALE GENOMIC DNA]</scope>
    <source>
        <strain evidence="2 3">DT72</strain>
    </source>
</reference>
<feature type="region of interest" description="Disordered" evidence="1">
    <location>
        <begin position="136"/>
        <end position="176"/>
    </location>
</feature>
<dbReference type="Proteomes" id="UP001596407">
    <property type="component" value="Unassembled WGS sequence"/>
</dbReference>
<dbReference type="Pfam" id="PF24381">
    <property type="entry name" value="DUF7537"/>
    <property type="match status" value="1"/>
</dbReference>
<dbReference type="EMBL" id="JBHSZH010000005">
    <property type="protein sequence ID" value="MFC7081141.1"/>
    <property type="molecule type" value="Genomic_DNA"/>
</dbReference>
<dbReference type="AlphaFoldDB" id="A0ABD5WR18"/>
<protein>
    <submittedName>
        <fullName evidence="2">Uncharacterized protein</fullName>
    </submittedName>
</protein>
<feature type="compositionally biased region" description="Low complexity" evidence="1">
    <location>
        <begin position="140"/>
        <end position="176"/>
    </location>
</feature>
<evidence type="ECO:0000313" key="2">
    <source>
        <dbReference type="EMBL" id="MFC7081141.1"/>
    </source>
</evidence>
<dbReference type="InterPro" id="IPR055959">
    <property type="entry name" value="DUF7537"/>
</dbReference>
<name>A0ABD5WR18_9EURY</name>
<keyword evidence="3" id="KW-1185">Reference proteome</keyword>
<gene>
    <name evidence="2" type="ORF">ACFQJ6_14590</name>
</gene>